<dbReference type="SUPFAM" id="SSF55347">
    <property type="entry name" value="Glyceraldehyde-3-phosphate dehydrogenase-like, C-terminal domain"/>
    <property type="match status" value="1"/>
</dbReference>
<sequence>MVTVALVGLGDIGRGAHLPALLRSPEVRVVAVADPVAEHRDAVAPLLSDGVAVGASLDDALAAGPDGVVLATPPWATPELTIQALRAGRFVLAEKPVATSVAAAAVYDRLTDAERERLQIGLTYRHDPALARLKSWIGDGVLGGPLLVRAHVYDERRDPANPEHLDRIRRTLAHGTPVVHEGAHVFDWLAHLLGPGALSVDDAWALRTDAGLPAPNLTGARLHHPGGHRVLAEFGWLTDTLPRCELTFLGPRGLATLDGGTFALRLRTSARAEDVEFPGERGPRCFDLQVARFAALVRGDAAAPAPDPDLAAGLAALAVAERVATLAMDGVTA</sequence>
<dbReference type="Gene3D" id="3.30.360.10">
    <property type="entry name" value="Dihydrodipicolinate Reductase, domain 2"/>
    <property type="match status" value="1"/>
</dbReference>
<dbReference type="RefSeq" id="WP_131982356.1">
    <property type="nucleotide sequence ID" value="NZ_SMKL01000020.1"/>
</dbReference>
<accession>A0A4R4RPS3</accession>
<evidence type="ECO:0000313" key="3">
    <source>
        <dbReference type="Proteomes" id="UP000295621"/>
    </source>
</evidence>
<dbReference type="Pfam" id="PF01408">
    <property type="entry name" value="GFO_IDH_MocA"/>
    <property type="match status" value="1"/>
</dbReference>
<dbReference type="Gene3D" id="3.40.50.720">
    <property type="entry name" value="NAD(P)-binding Rossmann-like Domain"/>
    <property type="match status" value="1"/>
</dbReference>
<evidence type="ECO:0000259" key="1">
    <source>
        <dbReference type="Pfam" id="PF01408"/>
    </source>
</evidence>
<dbReference type="InterPro" id="IPR051450">
    <property type="entry name" value="Gfo/Idh/MocA_Oxidoreductases"/>
</dbReference>
<reference evidence="2 3" key="1">
    <citation type="submission" date="2019-02" db="EMBL/GenBank/DDBJ databases">
        <title>Draft genome sequences of novel Actinobacteria.</title>
        <authorList>
            <person name="Sahin N."/>
            <person name="Ay H."/>
            <person name="Saygin H."/>
        </authorList>
    </citation>
    <scope>NUCLEOTIDE SEQUENCE [LARGE SCALE GENOMIC DNA]</scope>
    <source>
        <strain evidence="2 3">KC603</strain>
    </source>
</reference>
<dbReference type="PANTHER" id="PTHR43377:SF1">
    <property type="entry name" value="BILIVERDIN REDUCTASE A"/>
    <property type="match status" value="1"/>
</dbReference>
<dbReference type="AlphaFoldDB" id="A0A4R4RPS3"/>
<dbReference type="Proteomes" id="UP000295621">
    <property type="component" value="Unassembled WGS sequence"/>
</dbReference>
<gene>
    <name evidence="2" type="ORF">E1212_11235</name>
</gene>
<dbReference type="PANTHER" id="PTHR43377">
    <property type="entry name" value="BILIVERDIN REDUCTASE A"/>
    <property type="match status" value="1"/>
</dbReference>
<name>A0A4R4RPS3_9ACTN</name>
<dbReference type="InterPro" id="IPR000683">
    <property type="entry name" value="Gfo/Idh/MocA-like_OxRdtase_N"/>
</dbReference>
<comment type="caution">
    <text evidence="2">The sequence shown here is derived from an EMBL/GenBank/DDBJ whole genome shotgun (WGS) entry which is preliminary data.</text>
</comment>
<dbReference type="SUPFAM" id="SSF51735">
    <property type="entry name" value="NAD(P)-binding Rossmann-fold domains"/>
    <property type="match status" value="1"/>
</dbReference>
<evidence type="ECO:0000313" key="2">
    <source>
        <dbReference type="EMBL" id="TDC51770.1"/>
    </source>
</evidence>
<keyword evidence="3" id="KW-1185">Reference proteome</keyword>
<dbReference type="GO" id="GO:0000166">
    <property type="term" value="F:nucleotide binding"/>
    <property type="evidence" value="ECO:0007669"/>
    <property type="project" value="InterPro"/>
</dbReference>
<proteinExistence type="predicted"/>
<dbReference type="OrthoDB" id="9815825at2"/>
<dbReference type="InterPro" id="IPR036291">
    <property type="entry name" value="NAD(P)-bd_dom_sf"/>
</dbReference>
<organism evidence="2 3">
    <name type="scientific">Jiangella ureilytica</name>
    <dbReference type="NCBI Taxonomy" id="2530374"/>
    <lineage>
        <taxon>Bacteria</taxon>
        <taxon>Bacillati</taxon>
        <taxon>Actinomycetota</taxon>
        <taxon>Actinomycetes</taxon>
        <taxon>Jiangellales</taxon>
        <taxon>Jiangellaceae</taxon>
        <taxon>Jiangella</taxon>
    </lineage>
</organism>
<feature type="domain" description="Gfo/Idh/MocA-like oxidoreductase N-terminal" evidence="1">
    <location>
        <begin position="3"/>
        <end position="119"/>
    </location>
</feature>
<dbReference type="EMBL" id="SMKL01000020">
    <property type="protein sequence ID" value="TDC51770.1"/>
    <property type="molecule type" value="Genomic_DNA"/>
</dbReference>
<protein>
    <submittedName>
        <fullName evidence="2">Gfo/Idh/MocA family oxidoreductase</fullName>
    </submittedName>
</protein>